<keyword evidence="3" id="KW-1003">Cell membrane</keyword>
<keyword evidence="15" id="KW-1185">Reference proteome</keyword>
<dbReference type="PROSITE" id="PS00237">
    <property type="entry name" value="G_PROTEIN_RECEP_F1_1"/>
    <property type="match status" value="1"/>
</dbReference>
<dbReference type="OrthoDB" id="5959154at2759"/>
<dbReference type="FunCoup" id="A0A6L2P9D4">
    <property type="interactions" value="68"/>
</dbReference>
<evidence type="ECO:0000256" key="7">
    <source>
        <dbReference type="ARBA" id="ARBA00023136"/>
    </source>
</evidence>
<dbReference type="InterPro" id="IPR017452">
    <property type="entry name" value="GPCR_Rhodpsn_7TM"/>
</dbReference>
<protein>
    <recommendedName>
        <fullName evidence="13">G-protein coupled receptors family 1 profile domain-containing protein</fullName>
    </recommendedName>
</protein>
<evidence type="ECO:0000256" key="10">
    <source>
        <dbReference type="ARBA" id="ARBA00023224"/>
    </source>
</evidence>
<evidence type="ECO:0000313" key="15">
    <source>
        <dbReference type="Proteomes" id="UP000502823"/>
    </source>
</evidence>
<keyword evidence="7 12" id="KW-0472">Membrane</keyword>
<dbReference type="GO" id="GO:0007189">
    <property type="term" value="P:adenylate cyclase-activating G protein-coupled receptor signaling pathway"/>
    <property type="evidence" value="ECO:0007669"/>
    <property type="project" value="TreeGrafter"/>
</dbReference>
<dbReference type="GO" id="GO:0005886">
    <property type="term" value="C:plasma membrane"/>
    <property type="evidence" value="ECO:0007669"/>
    <property type="project" value="UniProtKB-SubCell"/>
</dbReference>
<dbReference type="InterPro" id="IPR000276">
    <property type="entry name" value="GPCR_Rhodpsn"/>
</dbReference>
<accession>A0A6L2P9D4</accession>
<feature type="transmembrane region" description="Helical" evidence="12">
    <location>
        <begin position="40"/>
        <end position="63"/>
    </location>
</feature>
<dbReference type="Gene3D" id="1.20.1070.10">
    <property type="entry name" value="Rhodopsin 7-helix transmembrane proteins"/>
    <property type="match status" value="1"/>
</dbReference>
<comment type="subcellular location">
    <subcellularLocation>
        <location evidence="1">Cell membrane</location>
        <topology evidence="1">Multi-pass membrane protein</topology>
    </subcellularLocation>
</comment>
<dbReference type="InterPro" id="IPR008365">
    <property type="entry name" value="Prostanoid_rcpt"/>
</dbReference>
<evidence type="ECO:0000256" key="12">
    <source>
        <dbReference type="SAM" id="Phobius"/>
    </source>
</evidence>
<dbReference type="GO" id="GO:0007204">
    <property type="term" value="P:positive regulation of cytosolic calcium ion concentration"/>
    <property type="evidence" value="ECO:0007669"/>
    <property type="project" value="TreeGrafter"/>
</dbReference>
<evidence type="ECO:0000313" key="14">
    <source>
        <dbReference type="EMBL" id="GFG28904.1"/>
    </source>
</evidence>
<comment type="caution">
    <text evidence="14">The sequence shown here is derived from an EMBL/GenBank/DDBJ whole genome shotgun (WGS) entry which is preliminary data.</text>
</comment>
<evidence type="ECO:0000256" key="1">
    <source>
        <dbReference type="ARBA" id="ARBA00004651"/>
    </source>
</evidence>
<dbReference type="PANTHER" id="PTHR11866:SF16">
    <property type="entry name" value="PROSTAGLANDIN E2 RECEPTOR EP4 SUBTYPE-LIKE PROTEIN"/>
    <property type="match status" value="1"/>
</dbReference>
<evidence type="ECO:0000256" key="11">
    <source>
        <dbReference type="RuleBase" id="RU000688"/>
    </source>
</evidence>
<sequence>MGEITQGVFTVMYVIGALGNLAALIILYRNEKQTRNKKMVLMLRCLASNDLVALLGMLILMNLQLYMPIERVCSHEFCVVRVIWRQFGLSSGCVAVVMAVERWLALTHPFLYHQHITYNVIRRAIFCLWFAVLVLVCLPFAGFGRYYDGGCVRYRDASETVDIAYAYLFFVFGTLLCVCIVVCNLAVIRVLCHVGSRGTRSKILGSRISRNSSRSRSLYSGASSSTTTTGVLTNGRDTRYYKVSTPEELAFARLMAVLCVAFVVCWMPQMISILLAQWFPGCAISKIFYKLSDGLIMLHFILDPLFYVLLRLFPNILKVVFRICQPHQSGPTSLAITDNEISPTVDDQTTPAAAKIITVPNI</sequence>
<evidence type="ECO:0000259" key="13">
    <source>
        <dbReference type="PROSITE" id="PS50262"/>
    </source>
</evidence>
<proteinExistence type="inferred from homology"/>
<evidence type="ECO:0000256" key="5">
    <source>
        <dbReference type="ARBA" id="ARBA00022989"/>
    </source>
</evidence>
<dbReference type="PRINTS" id="PR00237">
    <property type="entry name" value="GPCRRHODOPSN"/>
</dbReference>
<feature type="transmembrane region" description="Helical" evidence="12">
    <location>
        <begin position="250"/>
        <end position="275"/>
    </location>
</feature>
<keyword evidence="5 12" id="KW-1133">Transmembrane helix</keyword>
<feature type="transmembrane region" description="Helical" evidence="12">
    <location>
        <begin position="6"/>
        <end position="28"/>
    </location>
</feature>
<evidence type="ECO:0000256" key="9">
    <source>
        <dbReference type="ARBA" id="ARBA00023180"/>
    </source>
</evidence>
<dbReference type="SUPFAM" id="SSF81321">
    <property type="entry name" value="Family A G protein-coupled receptor-like"/>
    <property type="match status" value="1"/>
</dbReference>
<dbReference type="InParanoid" id="A0A6L2P9D4"/>
<feature type="transmembrane region" description="Helical" evidence="12">
    <location>
        <begin position="164"/>
        <end position="192"/>
    </location>
</feature>
<reference evidence="15" key="1">
    <citation type="submission" date="2020-01" db="EMBL/GenBank/DDBJ databases">
        <title>Draft genome sequence of the Termite Coptotermes fromosanus.</title>
        <authorList>
            <person name="Itakura S."/>
            <person name="Yosikawa Y."/>
            <person name="Umezawa K."/>
        </authorList>
    </citation>
    <scope>NUCLEOTIDE SEQUENCE [LARGE SCALE GENOMIC DNA]</scope>
</reference>
<gene>
    <name evidence="14" type="ORF">Cfor_05808</name>
</gene>
<dbReference type="AlphaFoldDB" id="A0A6L2P9D4"/>
<keyword evidence="6 11" id="KW-0297">G-protein coupled receptor</keyword>
<comment type="similarity">
    <text evidence="2 11">Belongs to the G-protein coupled receptor 1 family.</text>
</comment>
<dbReference type="EMBL" id="BLKM01006775">
    <property type="protein sequence ID" value="GFG28904.1"/>
    <property type="molecule type" value="Genomic_DNA"/>
</dbReference>
<evidence type="ECO:0000256" key="2">
    <source>
        <dbReference type="ARBA" id="ARBA00010663"/>
    </source>
</evidence>
<dbReference type="PROSITE" id="PS50262">
    <property type="entry name" value="G_PROTEIN_RECEP_F1_2"/>
    <property type="match status" value="1"/>
</dbReference>
<keyword evidence="9" id="KW-0325">Glycoprotein</keyword>
<evidence type="ECO:0000256" key="6">
    <source>
        <dbReference type="ARBA" id="ARBA00023040"/>
    </source>
</evidence>
<feature type="transmembrane region" description="Helical" evidence="12">
    <location>
        <begin position="295"/>
        <end position="313"/>
    </location>
</feature>
<dbReference type="Pfam" id="PF00001">
    <property type="entry name" value="7tm_1"/>
    <property type="match status" value="1"/>
</dbReference>
<dbReference type="Proteomes" id="UP000502823">
    <property type="component" value="Unassembled WGS sequence"/>
</dbReference>
<organism evidence="14 15">
    <name type="scientific">Coptotermes formosanus</name>
    <name type="common">Formosan subterranean termite</name>
    <dbReference type="NCBI Taxonomy" id="36987"/>
    <lineage>
        <taxon>Eukaryota</taxon>
        <taxon>Metazoa</taxon>
        <taxon>Ecdysozoa</taxon>
        <taxon>Arthropoda</taxon>
        <taxon>Hexapoda</taxon>
        <taxon>Insecta</taxon>
        <taxon>Pterygota</taxon>
        <taxon>Neoptera</taxon>
        <taxon>Polyneoptera</taxon>
        <taxon>Dictyoptera</taxon>
        <taxon>Blattodea</taxon>
        <taxon>Blattoidea</taxon>
        <taxon>Termitoidae</taxon>
        <taxon>Rhinotermitidae</taxon>
        <taxon>Coptotermes</taxon>
    </lineage>
</organism>
<keyword evidence="4 11" id="KW-0812">Transmembrane</keyword>
<evidence type="ECO:0000256" key="8">
    <source>
        <dbReference type="ARBA" id="ARBA00023170"/>
    </source>
</evidence>
<feature type="transmembrane region" description="Helical" evidence="12">
    <location>
        <begin position="125"/>
        <end position="144"/>
    </location>
</feature>
<keyword evidence="8 11" id="KW-0675">Receptor</keyword>
<keyword evidence="10 11" id="KW-0807">Transducer</keyword>
<feature type="transmembrane region" description="Helical" evidence="12">
    <location>
        <begin position="83"/>
        <end position="104"/>
    </location>
</feature>
<feature type="domain" description="G-protein coupled receptors family 1 profile" evidence="13">
    <location>
        <begin position="19"/>
        <end position="307"/>
    </location>
</feature>
<dbReference type="PANTHER" id="PTHR11866">
    <property type="entry name" value="G-PROTEIN COUPLED RECEPTOR FAMILY 1 MEMBER"/>
    <property type="match status" value="1"/>
</dbReference>
<dbReference type="GO" id="GO:0004930">
    <property type="term" value="F:G protein-coupled receptor activity"/>
    <property type="evidence" value="ECO:0007669"/>
    <property type="project" value="UniProtKB-KW"/>
</dbReference>
<evidence type="ECO:0000256" key="3">
    <source>
        <dbReference type="ARBA" id="ARBA00022475"/>
    </source>
</evidence>
<name>A0A6L2P9D4_COPFO</name>
<evidence type="ECO:0000256" key="4">
    <source>
        <dbReference type="ARBA" id="ARBA00022692"/>
    </source>
</evidence>